<sequence length="120" mass="12768">MAFAEPQTVTISGVANTLQRTGQGLGVGTFSTNDGALTLEIRNTYGKRIRRQLRFVHKKYASDPTKPAENIPVSSTVQIFVDIPVQGYTSADMLAIVVGALNNLTATSNANITKLLGGES</sequence>
<accession>A0A514D6R5</accession>
<organism evidence="1">
    <name type="scientific">Leviviridae sp</name>
    <dbReference type="NCBI Taxonomy" id="2027243"/>
    <lineage>
        <taxon>Viruses</taxon>
        <taxon>Riboviria</taxon>
        <taxon>Orthornavirae</taxon>
        <taxon>Lenarviricota</taxon>
        <taxon>Leviviricetes</taxon>
        <taxon>Norzivirales</taxon>
        <taxon>Fiersviridae</taxon>
    </lineage>
</organism>
<name>A0A514D6R5_9VIRU</name>
<dbReference type="EMBL" id="MN034735">
    <property type="protein sequence ID" value="QDH89285.1"/>
    <property type="molecule type" value="Genomic_RNA"/>
</dbReference>
<proteinExistence type="predicted"/>
<protein>
    <recommendedName>
        <fullName evidence="2">Coat protein</fullName>
    </recommendedName>
</protein>
<reference evidence="1" key="1">
    <citation type="submission" date="2019-05" db="EMBL/GenBank/DDBJ databases">
        <title>Metatranscriptomic reconstruction reveals RNA viruses with the potential to shape carbon cycling in soil.</title>
        <authorList>
            <person name="Starr E.P."/>
            <person name="Nuccio E."/>
            <person name="Pett-Ridge J."/>
            <person name="Banfield J.F."/>
            <person name="Firestone M.K."/>
        </authorList>
    </citation>
    <scope>NUCLEOTIDE SEQUENCE</scope>
    <source>
        <strain evidence="1">H4_Rhizo_43_scaffold_408</strain>
    </source>
</reference>
<evidence type="ECO:0000313" key="1">
    <source>
        <dbReference type="EMBL" id="QDH89285.1"/>
    </source>
</evidence>
<gene>
    <name evidence="1" type="ORF">H4Rhizo43408_000002</name>
</gene>
<evidence type="ECO:0008006" key="2">
    <source>
        <dbReference type="Google" id="ProtNLM"/>
    </source>
</evidence>